<evidence type="ECO:0008006" key="11">
    <source>
        <dbReference type="Google" id="ProtNLM"/>
    </source>
</evidence>
<dbReference type="AlphaFoldDB" id="T2JSY4"/>
<keyword evidence="3" id="KW-0815">Transposition</keyword>
<evidence type="ECO:0000259" key="7">
    <source>
        <dbReference type="Pfam" id="PF13359"/>
    </source>
</evidence>
<dbReference type="GO" id="GO:0003677">
    <property type="term" value="F:DNA binding"/>
    <property type="evidence" value="ECO:0007669"/>
    <property type="project" value="UniProtKB-KW"/>
</dbReference>
<dbReference type="InterPro" id="IPR047959">
    <property type="entry name" value="Transpos_IS5"/>
</dbReference>
<keyword evidence="4" id="KW-0479">Metal-binding</keyword>
<comment type="similarity">
    <text evidence="2">Belongs to the transposase 11 family.</text>
</comment>
<evidence type="ECO:0000256" key="6">
    <source>
        <dbReference type="ARBA" id="ARBA00023172"/>
    </source>
</evidence>
<dbReference type="GO" id="GO:0006310">
    <property type="term" value="P:DNA recombination"/>
    <property type="evidence" value="ECO:0007669"/>
    <property type="project" value="UniProtKB-KW"/>
</dbReference>
<dbReference type="EMBL" id="CAQN01000868">
    <property type="protein sequence ID" value="CCQ68943.1"/>
    <property type="molecule type" value="Genomic_DNA"/>
</dbReference>
<dbReference type="GO" id="GO:0032196">
    <property type="term" value="P:transposition"/>
    <property type="evidence" value="ECO:0007669"/>
    <property type="project" value="UniProtKB-KW"/>
</dbReference>
<evidence type="ECO:0000259" key="8">
    <source>
        <dbReference type="Pfam" id="PF13613"/>
    </source>
</evidence>
<comment type="caution">
    <text evidence="9">The sequence shown here is derived from an EMBL/GenBank/DDBJ whole genome shotgun (WGS) entry which is preliminary data.</text>
</comment>
<evidence type="ECO:0000256" key="2">
    <source>
        <dbReference type="ARBA" id="ARBA00010075"/>
    </source>
</evidence>
<proteinExistence type="inferred from homology"/>
<evidence type="ECO:0000256" key="4">
    <source>
        <dbReference type="ARBA" id="ARBA00022723"/>
    </source>
</evidence>
<dbReference type="GO" id="GO:0046872">
    <property type="term" value="F:metal ion binding"/>
    <property type="evidence" value="ECO:0007669"/>
    <property type="project" value="UniProtKB-KW"/>
</dbReference>
<dbReference type="Proteomes" id="UP000018130">
    <property type="component" value="Unassembled WGS sequence"/>
</dbReference>
<gene>
    <name evidence="9" type="ORF">CWATWH0402_5338</name>
</gene>
<evidence type="ECO:0000313" key="9">
    <source>
        <dbReference type="EMBL" id="CCQ68943.1"/>
    </source>
</evidence>
<evidence type="ECO:0000256" key="1">
    <source>
        <dbReference type="ARBA" id="ARBA00001968"/>
    </source>
</evidence>
<accession>T2JSY4</accession>
<feature type="domain" description="DDE Tnp4" evidence="7">
    <location>
        <begin position="117"/>
        <end position="268"/>
    </location>
</feature>
<reference evidence="9 10" key="1">
    <citation type="submission" date="2013-01" db="EMBL/GenBank/DDBJ databases">
        <authorList>
            <person name="Bench S."/>
        </authorList>
    </citation>
    <scope>NUCLEOTIDE SEQUENCE [LARGE SCALE GENOMIC DNA]</scope>
    <source>
        <strain evidence="9 10">WH 0402</strain>
    </source>
</reference>
<feature type="domain" description="Transposase Helix-turn-helix" evidence="8">
    <location>
        <begin position="46"/>
        <end position="94"/>
    </location>
</feature>
<dbReference type="InterPro" id="IPR027805">
    <property type="entry name" value="Transposase_HTH_dom"/>
</dbReference>
<keyword evidence="5" id="KW-0238">DNA-binding</keyword>
<sequence>MKYWQVKKLKETEFKRLTGVKKNFQSDGSHCQSLSKKKKKPGRKPKLIVEDHILIMLEYLREYRTYYHISLTWKMSESNVCRIVHKIENILIKSRQFRLPGKKELWKTNYQEEMVVMDVMESQIERPKKRQKQFYSGKQREHTLKTQIVIQQKTGQIVCLVNGKGKTHDFKLFKNSGVKFGTSIKVLADKGYQGIGKIHQLSETPIKKKKGKKLSQEEKKYNRQLNRLRITVEHINRRLKIFKILSYPYRNRGKRFGLRANLIAGLHNYDLAN</sequence>
<evidence type="ECO:0000256" key="3">
    <source>
        <dbReference type="ARBA" id="ARBA00022578"/>
    </source>
</evidence>
<name>T2JSY4_CROWT</name>
<dbReference type="Pfam" id="PF13359">
    <property type="entry name" value="DDE_Tnp_4"/>
    <property type="match status" value="1"/>
</dbReference>
<dbReference type="NCBIfam" id="NF033581">
    <property type="entry name" value="transpos_IS5_4"/>
    <property type="match status" value="1"/>
</dbReference>
<dbReference type="PANTHER" id="PTHR23080">
    <property type="entry name" value="THAP DOMAIN PROTEIN"/>
    <property type="match status" value="1"/>
</dbReference>
<dbReference type="Pfam" id="PF13613">
    <property type="entry name" value="HTH_Tnp_4"/>
    <property type="match status" value="1"/>
</dbReference>
<evidence type="ECO:0000313" key="10">
    <source>
        <dbReference type="Proteomes" id="UP000018130"/>
    </source>
</evidence>
<evidence type="ECO:0000256" key="5">
    <source>
        <dbReference type="ARBA" id="ARBA00023125"/>
    </source>
</evidence>
<keyword evidence="6" id="KW-0233">DNA recombination</keyword>
<organism evidence="9 10">
    <name type="scientific">Crocosphaera watsonii WH 0402</name>
    <dbReference type="NCBI Taxonomy" id="1284629"/>
    <lineage>
        <taxon>Bacteria</taxon>
        <taxon>Bacillati</taxon>
        <taxon>Cyanobacteriota</taxon>
        <taxon>Cyanophyceae</taxon>
        <taxon>Oscillatoriophycideae</taxon>
        <taxon>Chroococcales</taxon>
        <taxon>Aphanothecaceae</taxon>
        <taxon>Crocosphaera</taxon>
    </lineage>
</organism>
<comment type="cofactor">
    <cofactor evidence="1">
        <name>a divalent metal cation</name>
        <dbReference type="ChEBI" id="CHEBI:60240"/>
    </cofactor>
</comment>
<protein>
    <recommendedName>
        <fullName evidence="11">Transposase</fullName>
    </recommendedName>
</protein>
<reference evidence="9 10" key="2">
    <citation type="submission" date="2013-09" db="EMBL/GenBank/DDBJ databases">
        <title>Whole genome comparison of six Crocosphaera watsonii strains with differing phenotypes.</title>
        <authorList>
            <person name="Bench S.R."/>
            <person name="Heller P."/>
            <person name="Frank I."/>
            <person name="Arciniega M."/>
            <person name="Shilova I.N."/>
            <person name="Zehr J.P."/>
        </authorList>
    </citation>
    <scope>NUCLEOTIDE SEQUENCE [LARGE SCALE GENOMIC DNA]</scope>
    <source>
        <strain evidence="9 10">WH 0402</strain>
    </source>
</reference>
<dbReference type="InterPro" id="IPR027806">
    <property type="entry name" value="HARBI1_dom"/>
</dbReference>